<sequence>MDVRAVGATRASSNVGRAIEVSSSNRSREMALMPTPIPIESGFDRLIGELMHLELSHQKLRRSQYNPSFPPPQSLEWCLLGPSRMGIDFGEMPITFPPHQPPIPFVTMEDRLRYRIDFPADPDYVPPSTFKMWITVDLVYTIEWLKTLPFLHRLSDYEKIRLVSNVTQAVAYLTVAFDSFSERNSDVTIMPDGTVLFQGNQLRENSVEHNKWFGIISRLKELRVDKREYVLIKTIMACDPGE</sequence>
<dbReference type="Pfam" id="PF00104">
    <property type="entry name" value="Hormone_recep"/>
    <property type="match status" value="1"/>
</dbReference>
<evidence type="ECO:0000313" key="5">
    <source>
        <dbReference type="EMBL" id="GMR42794.1"/>
    </source>
</evidence>
<dbReference type="SUPFAM" id="SSF48508">
    <property type="entry name" value="Nuclear receptor ligand-binding domain"/>
    <property type="match status" value="1"/>
</dbReference>
<dbReference type="EMBL" id="BTRK01000003">
    <property type="protein sequence ID" value="GMR42794.1"/>
    <property type="molecule type" value="Genomic_DNA"/>
</dbReference>
<reference evidence="6" key="1">
    <citation type="submission" date="2022-10" db="EMBL/GenBank/DDBJ databases">
        <title>Genome assembly of Pristionchus species.</title>
        <authorList>
            <person name="Yoshida K."/>
            <person name="Sommer R.J."/>
        </authorList>
    </citation>
    <scope>NUCLEOTIDE SEQUENCE [LARGE SCALE GENOMIC DNA]</scope>
    <source>
        <strain evidence="6">RS5460</strain>
    </source>
</reference>
<keyword evidence="2" id="KW-0804">Transcription</keyword>
<keyword evidence="6" id="KW-1185">Reference proteome</keyword>
<gene>
    <name evidence="5" type="ORF">PMAYCL1PPCAC_12989</name>
</gene>
<keyword evidence="3" id="KW-0675">Receptor</keyword>
<organism evidence="5 6">
    <name type="scientific">Pristionchus mayeri</name>
    <dbReference type="NCBI Taxonomy" id="1317129"/>
    <lineage>
        <taxon>Eukaryota</taxon>
        <taxon>Metazoa</taxon>
        <taxon>Ecdysozoa</taxon>
        <taxon>Nematoda</taxon>
        <taxon>Chromadorea</taxon>
        <taxon>Rhabditida</taxon>
        <taxon>Rhabditina</taxon>
        <taxon>Diplogasteromorpha</taxon>
        <taxon>Diplogasteroidea</taxon>
        <taxon>Neodiplogasteridae</taxon>
        <taxon>Pristionchus</taxon>
    </lineage>
</organism>
<evidence type="ECO:0000256" key="3">
    <source>
        <dbReference type="ARBA" id="ARBA00023170"/>
    </source>
</evidence>
<name>A0AAN4ZP03_9BILA</name>
<keyword evidence="1" id="KW-0805">Transcription regulation</keyword>
<dbReference type="InterPro" id="IPR050274">
    <property type="entry name" value="Nuclear_hormone_rcpt_NR2"/>
</dbReference>
<protein>
    <recommendedName>
        <fullName evidence="4">NR LBD domain-containing protein</fullName>
    </recommendedName>
</protein>
<accession>A0AAN4ZP03</accession>
<dbReference type="PANTHER" id="PTHR24083">
    <property type="entry name" value="NUCLEAR HORMONE RECEPTOR"/>
    <property type="match status" value="1"/>
</dbReference>
<evidence type="ECO:0000256" key="2">
    <source>
        <dbReference type="ARBA" id="ARBA00023163"/>
    </source>
</evidence>
<dbReference type="Proteomes" id="UP001328107">
    <property type="component" value="Unassembled WGS sequence"/>
</dbReference>
<evidence type="ECO:0000313" key="6">
    <source>
        <dbReference type="Proteomes" id="UP001328107"/>
    </source>
</evidence>
<evidence type="ECO:0000259" key="4">
    <source>
        <dbReference type="PROSITE" id="PS51843"/>
    </source>
</evidence>
<dbReference type="Gene3D" id="1.10.565.10">
    <property type="entry name" value="Retinoid X Receptor"/>
    <property type="match status" value="1"/>
</dbReference>
<dbReference type="InterPro" id="IPR035500">
    <property type="entry name" value="NHR-like_dom_sf"/>
</dbReference>
<feature type="domain" description="NR LBD" evidence="4">
    <location>
        <begin position="101"/>
        <end position="242"/>
    </location>
</feature>
<proteinExistence type="predicted"/>
<comment type="caution">
    <text evidence="5">The sequence shown here is derived from an EMBL/GenBank/DDBJ whole genome shotgun (WGS) entry which is preliminary data.</text>
</comment>
<feature type="non-terminal residue" evidence="5">
    <location>
        <position position="242"/>
    </location>
</feature>
<dbReference type="AlphaFoldDB" id="A0AAN4ZP03"/>
<dbReference type="PROSITE" id="PS51843">
    <property type="entry name" value="NR_LBD"/>
    <property type="match status" value="1"/>
</dbReference>
<dbReference type="InterPro" id="IPR000536">
    <property type="entry name" value="Nucl_hrmn_rcpt_lig-bd"/>
</dbReference>
<evidence type="ECO:0000256" key="1">
    <source>
        <dbReference type="ARBA" id="ARBA00023015"/>
    </source>
</evidence>